<dbReference type="PRINTS" id="PR00171">
    <property type="entry name" value="SUGRTRNSPORT"/>
</dbReference>
<evidence type="ECO:0000256" key="1">
    <source>
        <dbReference type="ARBA" id="ARBA00000590"/>
    </source>
</evidence>
<dbReference type="SUPFAM" id="SSF103473">
    <property type="entry name" value="MFS general substrate transporter"/>
    <property type="match status" value="1"/>
</dbReference>
<evidence type="ECO:0000256" key="10">
    <source>
        <dbReference type="ARBA" id="ARBA00022989"/>
    </source>
</evidence>
<comment type="subcellular location">
    <subcellularLocation>
        <location evidence="2">Cell membrane</location>
        <location evidence="2">Sarcolemma</location>
    </subcellularLocation>
    <subcellularLocation>
        <location evidence="3">Cell membrane</location>
        <topology evidence="3">Multi-pass membrane protein</topology>
    </subcellularLocation>
</comment>
<dbReference type="PROSITE" id="PS50850">
    <property type="entry name" value="MFS"/>
    <property type="match status" value="1"/>
</dbReference>
<feature type="transmembrane region" description="Helical" evidence="15">
    <location>
        <begin position="163"/>
        <end position="182"/>
    </location>
</feature>
<evidence type="ECO:0000256" key="12">
    <source>
        <dbReference type="ARBA" id="ARBA00029961"/>
    </source>
</evidence>
<dbReference type="CDD" id="cd17432">
    <property type="entry name" value="MFS_GLUT_Class2"/>
    <property type="match status" value="1"/>
</dbReference>
<dbReference type="AlphaFoldDB" id="A0A3Q3IK46"/>
<name>A0A3Q3IK46_MONAL</name>
<dbReference type="InterPro" id="IPR045263">
    <property type="entry name" value="GLUT"/>
</dbReference>
<keyword evidence="7" id="KW-1003">Cell membrane</keyword>
<feature type="domain" description="Major facilitator superfamily (MFS) profile" evidence="16">
    <location>
        <begin position="23"/>
        <end position="511"/>
    </location>
</feature>
<keyword evidence="18" id="KW-1185">Reference proteome</keyword>
<keyword evidence="10 15" id="KW-1133">Transmembrane helix</keyword>
<comment type="catalytic activity">
    <reaction evidence="1">
        <text>D-fructose(out) = D-fructose(in)</text>
        <dbReference type="Rhea" id="RHEA:60372"/>
        <dbReference type="ChEBI" id="CHEBI:37721"/>
    </reaction>
</comment>
<evidence type="ECO:0000256" key="8">
    <source>
        <dbReference type="ARBA" id="ARBA00022597"/>
    </source>
</evidence>
<dbReference type="GO" id="GO:0042383">
    <property type="term" value="C:sarcolemma"/>
    <property type="evidence" value="ECO:0007669"/>
    <property type="project" value="UniProtKB-SubCell"/>
</dbReference>
<dbReference type="InterPro" id="IPR005829">
    <property type="entry name" value="Sugar_transporter_CS"/>
</dbReference>
<feature type="transmembrane region" description="Helical" evidence="15">
    <location>
        <begin position="71"/>
        <end position="95"/>
    </location>
</feature>
<keyword evidence="8" id="KW-0762">Sugar transport</keyword>
<evidence type="ECO:0000256" key="6">
    <source>
        <dbReference type="ARBA" id="ARBA00022448"/>
    </source>
</evidence>
<evidence type="ECO:0000256" key="14">
    <source>
        <dbReference type="RuleBase" id="RU003346"/>
    </source>
</evidence>
<dbReference type="GO" id="GO:0070837">
    <property type="term" value="P:dehydroascorbic acid transport"/>
    <property type="evidence" value="ECO:0007669"/>
    <property type="project" value="TreeGrafter"/>
</dbReference>
<keyword evidence="11 15" id="KW-0472">Membrane</keyword>
<feature type="transmembrane region" description="Helical" evidence="15">
    <location>
        <begin position="15"/>
        <end position="36"/>
    </location>
</feature>
<evidence type="ECO:0000259" key="16">
    <source>
        <dbReference type="PROSITE" id="PS50850"/>
    </source>
</evidence>
<dbReference type="InterPro" id="IPR020846">
    <property type="entry name" value="MFS_dom"/>
</dbReference>
<evidence type="ECO:0000256" key="7">
    <source>
        <dbReference type="ARBA" id="ARBA00022475"/>
    </source>
</evidence>
<evidence type="ECO:0000256" key="15">
    <source>
        <dbReference type="SAM" id="Phobius"/>
    </source>
</evidence>
<feature type="transmembrane region" description="Helical" evidence="15">
    <location>
        <begin position="345"/>
        <end position="367"/>
    </location>
</feature>
<accession>A0A3Q3IK46</accession>
<evidence type="ECO:0000256" key="13">
    <source>
        <dbReference type="ARBA" id="ARBA00031099"/>
    </source>
</evidence>
<feature type="transmembrane region" description="Helical" evidence="15">
    <location>
        <begin position="373"/>
        <end position="400"/>
    </location>
</feature>
<reference evidence="17" key="2">
    <citation type="submission" date="2025-09" db="UniProtKB">
        <authorList>
            <consortium name="Ensembl"/>
        </authorList>
    </citation>
    <scope>IDENTIFICATION</scope>
</reference>
<evidence type="ECO:0000256" key="3">
    <source>
        <dbReference type="ARBA" id="ARBA00004651"/>
    </source>
</evidence>
<reference evidence="17" key="1">
    <citation type="submission" date="2025-08" db="UniProtKB">
        <authorList>
            <consortium name="Ensembl"/>
        </authorList>
    </citation>
    <scope>IDENTIFICATION</scope>
</reference>
<dbReference type="PANTHER" id="PTHR23503">
    <property type="entry name" value="SOLUTE CARRIER FAMILY 2"/>
    <property type="match status" value="1"/>
</dbReference>
<feature type="transmembrane region" description="Helical" evidence="15">
    <location>
        <begin position="131"/>
        <end position="151"/>
    </location>
</feature>
<protein>
    <recommendedName>
        <fullName evidence="5">Solute carrier family 2, facilitated glucose transporter member 5</fullName>
    </recommendedName>
    <alternativeName>
        <fullName evidence="13">Fructose transporter</fullName>
    </alternativeName>
    <alternativeName>
        <fullName evidence="12">Glucose transporter type 5, small intestine</fullName>
    </alternativeName>
</protein>
<organism evidence="17 18">
    <name type="scientific">Monopterus albus</name>
    <name type="common">Swamp eel</name>
    <dbReference type="NCBI Taxonomy" id="43700"/>
    <lineage>
        <taxon>Eukaryota</taxon>
        <taxon>Metazoa</taxon>
        <taxon>Chordata</taxon>
        <taxon>Craniata</taxon>
        <taxon>Vertebrata</taxon>
        <taxon>Euteleostomi</taxon>
        <taxon>Actinopterygii</taxon>
        <taxon>Neopterygii</taxon>
        <taxon>Teleostei</taxon>
        <taxon>Neoteleostei</taxon>
        <taxon>Acanthomorphata</taxon>
        <taxon>Anabantaria</taxon>
        <taxon>Synbranchiformes</taxon>
        <taxon>Synbranchidae</taxon>
        <taxon>Monopterus</taxon>
    </lineage>
</organism>
<evidence type="ECO:0000256" key="2">
    <source>
        <dbReference type="ARBA" id="ARBA00004135"/>
    </source>
</evidence>
<dbReference type="GO" id="GO:0055056">
    <property type="term" value="F:D-glucose transmembrane transporter activity"/>
    <property type="evidence" value="ECO:0007669"/>
    <property type="project" value="TreeGrafter"/>
</dbReference>
<feature type="transmembrane region" description="Helical" evidence="15">
    <location>
        <begin position="194"/>
        <end position="215"/>
    </location>
</feature>
<dbReference type="GO" id="GO:0005353">
    <property type="term" value="F:fructose transmembrane transporter activity"/>
    <property type="evidence" value="ECO:0007669"/>
    <property type="project" value="UniProtKB-ARBA"/>
</dbReference>
<evidence type="ECO:0000313" key="18">
    <source>
        <dbReference type="Proteomes" id="UP000261600"/>
    </source>
</evidence>
<dbReference type="InterPro" id="IPR036259">
    <property type="entry name" value="MFS_trans_sf"/>
</dbReference>
<dbReference type="NCBIfam" id="TIGR00879">
    <property type="entry name" value="SP"/>
    <property type="match status" value="1"/>
</dbReference>
<dbReference type="PANTHER" id="PTHR23503:SF35">
    <property type="entry name" value="SOLUTE CARRIER FAMILY 2, FACILITATED GLUCOSE TRANSPORTER MEMBER 9"/>
    <property type="match status" value="1"/>
</dbReference>
<dbReference type="InterPro" id="IPR003663">
    <property type="entry name" value="Sugar/inositol_transpt"/>
</dbReference>
<dbReference type="InterPro" id="IPR005828">
    <property type="entry name" value="MFS_sugar_transport-like"/>
</dbReference>
<keyword evidence="9 15" id="KW-0812">Transmembrane</keyword>
<evidence type="ECO:0000256" key="9">
    <source>
        <dbReference type="ARBA" id="ARBA00022692"/>
    </source>
</evidence>
<feature type="transmembrane region" description="Helical" evidence="15">
    <location>
        <begin position="280"/>
        <end position="301"/>
    </location>
</feature>
<dbReference type="PROSITE" id="PS00216">
    <property type="entry name" value="SUGAR_TRANSPORT_1"/>
    <property type="match status" value="1"/>
</dbReference>
<sequence>MDKPQKDDPSGKQPVTACLLSAAFFGALGSSFLYGYNLSVVNAPALYIKAFYNKTWIERYGDPIGAETATLLWSITVSIFAIGGLLGALSVSLLIKVFGRKGTLLLNNSFALTAALLLTLGEKAKSFEMLIIGRLIIGVDSGIALSALPMYLGEISPRHIRGFIGQFNSILICLGVFTGQVLGLPELLGQEPKWNYLFSFLALPAMLQLCVLPFLPESPRYLLMERRDEAGAERAFQRLLGKKDVSQELEEVYTEARAQDNSSTISVLQLLKSPTVRWQLITIIITMACYQLCGLNAIWYYTNAILREAGFAEHTLPYITMSTGFIETLAAIISGLVIERIGRKPLLIFGFSAMAVFFSLLTVFLNFQDSVSWMPYLSFVCILAVIASFCSGPGGIPFILTGELFEQSYRPAAFMIAGTVNWLSNFAVGLLFPFIQESMRSACGITSGERHQSCGVLIIHLTIVSQHWHCIPNASLEPMCSYTVASETFQTPSLCALSMLFCRFKFKWKSF</sequence>
<keyword evidence="6 14" id="KW-0813">Transport</keyword>
<feature type="transmembrane region" description="Helical" evidence="15">
    <location>
        <begin position="102"/>
        <end position="119"/>
    </location>
</feature>
<evidence type="ECO:0000256" key="5">
    <source>
        <dbReference type="ARBA" id="ARBA00015973"/>
    </source>
</evidence>
<dbReference type="Proteomes" id="UP000261600">
    <property type="component" value="Unplaced"/>
</dbReference>
<dbReference type="Ensembl" id="ENSMALT00000003943.1">
    <property type="protein sequence ID" value="ENSMALP00000003844.1"/>
    <property type="gene ID" value="ENSMALG00000002789.1"/>
</dbReference>
<dbReference type="PROSITE" id="PS00217">
    <property type="entry name" value="SUGAR_TRANSPORT_2"/>
    <property type="match status" value="1"/>
</dbReference>
<evidence type="ECO:0000313" key="17">
    <source>
        <dbReference type="Ensembl" id="ENSMALP00000003844.1"/>
    </source>
</evidence>
<feature type="transmembrane region" description="Helical" evidence="15">
    <location>
        <begin position="412"/>
        <end position="435"/>
    </location>
</feature>
<proteinExistence type="inferred from homology"/>
<dbReference type="GO" id="GO:1990539">
    <property type="term" value="P:fructose import across plasma membrane"/>
    <property type="evidence" value="ECO:0007669"/>
    <property type="project" value="UniProtKB-ARBA"/>
</dbReference>
<dbReference type="FunFam" id="1.20.1250.20:FF:001511">
    <property type="entry name" value="Solute carrier family 2, facilitated glucose transporter member 5"/>
    <property type="match status" value="1"/>
</dbReference>
<evidence type="ECO:0000256" key="4">
    <source>
        <dbReference type="ARBA" id="ARBA00007004"/>
    </source>
</evidence>
<evidence type="ECO:0000256" key="11">
    <source>
        <dbReference type="ARBA" id="ARBA00023136"/>
    </source>
</evidence>
<dbReference type="GO" id="GO:0046323">
    <property type="term" value="P:D-glucose import"/>
    <property type="evidence" value="ECO:0007669"/>
    <property type="project" value="TreeGrafter"/>
</dbReference>
<dbReference type="Gene3D" id="1.20.1250.20">
    <property type="entry name" value="MFS general substrate transporter like domains"/>
    <property type="match status" value="1"/>
</dbReference>
<comment type="similarity">
    <text evidence="4">Belongs to the major facilitator superfamily. Sugar transporter (TC 2.A.1.1) family. Glucose transporter subfamily.</text>
</comment>
<dbReference type="Pfam" id="PF00083">
    <property type="entry name" value="Sugar_tr"/>
    <property type="match status" value="1"/>
</dbReference>
<feature type="transmembrane region" description="Helical" evidence="15">
    <location>
        <begin position="316"/>
        <end position="338"/>
    </location>
</feature>